<gene>
    <name evidence="2" type="ORF">SDJN03_16276</name>
</gene>
<dbReference type="AlphaFoldDB" id="A0AAV6MVY8"/>
<accession>A0AAV6MVY8</accession>
<feature type="non-terminal residue" evidence="2">
    <location>
        <position position="1"/>
    </location>
</feature>
<proteinExistence type="predicted"/>
<evidence type="ECO:0000256" key="1">
    <source>
        <dbReference type="SAM" id="MobiDB-lite"/>
    </source>
</evidence>
<evidence type="ECO:0000313" key="3">
    <source>
        <dbReference type="Proteomes" id="UP000685013"/>
    </source>
</evidence>
<name>A0AAV6MVY8_9ROSI</name>
<reference evidence="2 3" key="1">
    <citation type="journal article" date="2021" name="Hortic Res">
        <title>The domestication of Cucurbita argyrosperma as revealed by the genome of its wild relative.</title>
        <authorList>
            <person name="Barrera-Redondo J."/>
            <person name="Sanchez-de la Vega G."/>
            <person name="Aguirre-Liguori J.A."/>
            <person name="Castellanos-Morales G."/>
            <person name="Gutierrez-Guerrero Y.T."/>
            <person name="Aguirre-Dugua X."/>
            <person name="Aguirre-Planter E."/>
            <person name="Tenaillon M.I."/>
            <person name="Lira-Saade R."/>
            <person name="Eguiarte L.E."/>
        </authorList>
    </citation>
    <scope>NUCLEOTIDE SEQUENCE [LARGE SCALE GENOMIC DNA]</scope>
    <source>
        <strain evidence="2">JBR-2021</strain>
    </source>
</reference>
<feature type="compositionally biased region" description="Basic and acidic residues" evidence="1">
    <location>
        <begin position="85"/>
        <end position="129"/>
    </location>
</feature>
<feature type="region of interest" description="Disordered" evidence="1">
    <location>
        <begin position="71"/>
        <end position="165"/>
    </location>
</feature>
<evidence type="ECO:0000313" key="2">
    <source>
        <dbReference type="EMBL" id="KAG6587711.1"/>
    </source>
</evidence>
<dbReference type="Proteomes" id="UP000685013">
    <property type="component" value="Chromosome 11"/>
</dbReference>
<protein>
    <submittedName>
        <fullName evidence="2">Uncharacterized protein</fullName>
    </submittedName>
</protein>
<comment type="caution">
    <text evidence="2">The sequence shown here is derived from an EMBL/GenBank/DDBJ whole genome shotgun (WGS) entry which is preliminary data.</text>
</comment>
<organism evidence="2 3">
    <name type="scientific">Cucurbita argyrosperma subsp. sororia</name>
    <dbReference type="NCBI Taxonomy" id="37648"/>
    <lineage>
        <taxon>Eukaryota</taxon>
        <taxon>Viridiplantae</taxon>
        <taxon>Streptophyta</taxon>
        <taxon>Embryophyta</taxon>
        <taxon>Tracheophyta</taxon>
        <taxon>Spermatophyta</taxon>
        <taxon>Magnoliopsida</taxon>
        <taxon>eudicotyledons</taxon>
        <taxon>Gunneridae</taxon>
        <taxon>Pentapetalae</taxon>
        <taxon>rosids</taxon>
        <taxon>fabids</taxon>
        <taxon>Cucurbitales</taxon>
        <taxon>Cucurbitaceae</taxon>
        <taxon>Cucurbiteae</taxon>
        <taxon>Cucurbita</taxon>
    </lineage>
</organism>
<keyword evidence="3" id="KW-1185">Reference proteome</keyword>
<dbReference type="EMBL" id="JAGKQH010000011">
    <property type="protein sequence ID" value="KAG6587711.1"/>
    <property type="molecule type" value="Genomic_DNA"/>
</dbReference>
<sequence>MERVFAFRKESKNLRLLEFVEANGAFKAFLLTAQRPKSKNRQRFNYRLVDAGVLPRREARSTYHRIGISRVPNHHRIPTLAVLSVEKKKERDRESGSENADNHRHARPERRVDGDTKLGEEAKGLEKDRRGGRRAAGETTVKRKIRENKKESGRVPMSESNRGMS</sequence>